<protein>
    <recommendedName>
        <fullName evidence="11">DNA polymerase III subunit gamma/tau</fullName>
        <ecNumber evidence="11">2.7.7.7</ecNumber>
    </recommendedName>
</protein>
<dbReference type="InterPro" id="IPR027417">
    <property type="entry name" value="P-loop_NTPase"/>
</dbReference>
<dbReference type="InterPro" id="IPR008921">
    <property type="entry name" value="DNA_pol3_clamp-load_cplx_C"/>
</dbReference>
<dbReference type="EC" id="2.7.7.7" evidence="11"/>
<dbReference type="FunFam" id="3.40.50.300:FF:000014">
    <property type="entry name" value="DNA polymerase III subunit gamma/tau"/>
    <property type="match status" value="1"/>
</dbReference>
<evidence type="ECO:0000259" key="13">
    <source>
        <dbReference type="SMART" id="SM00382"/>
    </source>
</evidence>
<dbReference type="InterPro" id="IPR021029">
    <property type="entry name" value="DNA_pol_III_tau_dom-5"/>
</dbReference>
<evidence type="ECO:0000313" key="15">
    <source>
        <dbReference type="Proteomes" id="UP000494322"/>
    </source>
</evidence>
<comment type="subunit">
    <text evidence="11">DNA polymerase III contains a core (composed of alpha, epsilon and theta chains) that associates with a tau subunit. This core dimerizes to form the POLIII' complex. PolIII' associates with the gamma complex (composed of gamma, delta, delta', psi and chi chains) and with the beta chain to form the complete DNA polymerase III complex.</text>
</comment>
<comment type="function">
    <text evidence="11">DNA polymerase III is a complex, multichain enzyme responsible for most of the replicative synthesis in bacteria. This DNA polymerase also exhibits 3' to 5' exonuclease activity.</text>
</comment>
<proteinExistence type="inferred from homology"/>
<dbReference type="PANTHER" id="PTHR11669">
    <property type="entry name" value="REPLICATION FACTOR C / DNA POLYMERASE III GAMMA-TAU SUBUNIT"/>
    <property type="match status" value="1"/>
</dbReference>
<evidence type="ECO:0000256" key="10">
    <source>
        <dbReference type="ARBA" id="ARBA00049244"/>
    </source>
</evidence>
<dbReference type="Gene3D" id="1.10.8.60">
    <property type="match status" value="1"/>
</dbReference>
<feature type="region of interest" description="Disordered" evidence="12">
    <location>
        <begin position="407"/>
        <end position="441"/>
    </location>
</feature>
<dbReference type="GO" id="GO:0005524">
    <property type="term" value="F:ATP binding"/>
    <property type="evidence" value="ECO:0007669"/>
    <property type="project" value="UniProtKB-KW"/>
</dbReference>
<keyword evidence="6 11" id="KW-0547">Nucleotide-binding</keyword>
<comment type="similarity">
    <text evidence="1 11">Belongs to the DnaX/STICHEL family.</text>
</comment>
<dbReference type="GO" id="GO:0046872">
    <property type="term" value="F:metal ion binding"/>
    <property type="evidence" value="ECO:0007669"/>
    <property type="project" value="UniProtKB-KW"/>
</dbReference>
<feature type="region of interest" description="Disordered" evidence="12">
    <location>
        <begin position="531"/>
        <end position="643"/>
    </location>
</feature>
<dbReference type="InterPro" id="IPR003593">
    <property type="entry name" value="AAA+_ATPase"/>
</dbReference>
<evidence type="ECO:0000256" key="7">
    <source>
        <dbReference type="ARBA" id="ARBA00022833"/>
    </source>
</evidence>
<evidence type="ECO:0000256" key="1">
    <source>
        <dbReference type="ARBA" id="ARBA00006360"/>
    </source>
</evidence>
<feature type="compositionally biased region" description="Low complexity" evidence="12">
    <location>
        <begin position="538"/>
        <end position="585"/>
    </location>
</feature>
<dbReference type="EMBL" id="CABWIK020000003">
    <property type="protein sequence ID" value="CAB3963444.1"/>
    <property type="molecule type" value="Genomic_DNA"/>
</dbReference>
<evidence type="ECO:0000256" key="4">
    <source>
        <dbReference type="ARBA" id="ARBA00022705"/>
    </source>
</evidence>
<keyword evidence="2 11" id="KW-0808">Transferase</keyword>
<evidence type="ECO:0000256" key="3">
    <source>
        <dbReference type="ARBA" id="ARBA00022695"/>
    </source>
</evidence>
<dbReference type="Pfam" id="PF22608">
    <property type="entry name" value="DNAX_ATPase_lid"/>
    <property type="match status" value="1"/>
</dbReference>
<dbReference type="NCBIfam" id="TIGR02397">
    <property type="entry name" value="dnaX_nterm"/>
    <property type="match status" value="1"/>
</dbReference>
<gene>
    <name evidence="11" type="primary">dnaX</name>
    <name evidence="14" type="ORF">BCO9919_00948</name>
</gene>
<evidence type="ECO:0000256" key="12">
    <source>
        <dbReference type="SAM" id="MobiDB-lite"/>
    </source>
</evidence>
<dbReference type="NCBIfam" id="NF005942">
    <property type="entry name" value="PRK07994.1"/>
    <property type="match status" value="1"/>
</dbReference>
<dbReference type="Pfam" id="PF12169">
    <property type="entry name" value="DNA_pol3_gamma3"/>
    <property type="match status" value="1"/>
</dbReference>
<feature type="compositionally biased region" description="Pro residues" evidence="12">
    <location>
        <begin position="494"/>
        <end position="507"/>
    </location>
</feature>
<dbReference type="InterPro" id="IPR012763">
    <property type="entry name" value="DNA_pol_III_sug/sutau_N"/>
</dbReference>
<dbReference type="InterPro" id="IPR050238">
    <property type="entry name" value="DNA_Rep/Repair_Clamp_Loader"/>
</dbReference>
<organism evidence="14 15">
    <name type="scientific">Burkholderia cenocepacia</name>
    <dbReference type="NCBI Taxonomy" id="95486"/>
    <lineage>
        <taxon>Bacteria</taxon>
        <taxon>Pseudomonadati</taxon>
        <taxon>Pseudomonadota</taxon>
        <taxon>Betaproteobacteria</taxon>
        <taxon>Burkholderiales</taxon>
        <taxon>Burkholderiaceae</taxon>
        <taxon>Burkholderia</taxon>
        <taxon>Burkholderia cepacia complex</taxon>
    </lineage>
</organism>
<dbReference type="SUPFAM" id="SSF48019">
    <property type="entry name" value="post-AAA+ oligomerization domain-like"/>
    <property type="match status" value="1"/>
</dbReference>
<dbReference type="InterPro" id="IPR045085">
    <property type="entry name" value="HLD_clamp_pol_III_gamma_tau"/>
</dbReference>
<comment type="catalytic activity">
    <reaction evidence="10 11">
        <text>DNA(n) + a 2'-deoxyribonucleoside 5'-triphosphate = DNA(n+1) + diphosphate</text>
        <dbReference type="Rhea" id="RHEA:22508"/>
        <dbReference type="Rhea" id="RHEA-COMP:17339"/>
        <dbReference type="Rhea" id="RHEA-COMP:17340"/>
        <dbReference type="ChEBI" id="CHEBI:33019"/>
        <dbReference type="ChEBI" id="CHEBI:61560"/>
        <dbReference type="ChEBI" id="CHEBI:173112"/>
        <dbReference type="EC" id="2.7.7.7"/>
    </reaction>
</comment>
<keyword evidence="4 11" id="KW-0235">DNA replication</keyword>
<dbReference type="GO" id="GO:0003887">
    <property type="term" value="F:DNA-directed DNA polymerase activity"/>
    <property type="evidence" value="ECO:0007669"/>
    <property type="project" value="UniProtKB-KW"/>
</dbReference>
<feature type="domain" description="AAA+ ATPase" evidence="13">
    <location>
        <begin position="37"/>
        <end position="179"/>
    </location>
</feature>
<sequence>MTYQVLARKWRPKDFASLVGQEHVVRALTHALDGGRLHHAYLFTGTRGVGKTTLSRIFAKALNCETGVTSQPCGVCRACREIDEGRFVDYVEMDAASNRGVDEMAALLERAVYAPVDARFKVYMIDEVHMLTNHAFNAMLKTLEEPPPHVKFILATTDPQKIPVTVLSRCLQFNLKQMPAGHIVSHLERILGEEQITFEPQALRLLARAAQGSMRDALSLTDQAIAYSANEVTESAVSGMLGALDQTYMVRLLDALAAGGGPEILAIADEMSLRSLSFSTALQDLASLLHRIAWAQFAPGSVLDEWPEAGDLRRFAETLSPEQVQLFYQIATVGRAELGLAPDEYAGFTMTLLRMLAFEPAVAAGSAPDGQPSAPRAVPGPRVVAASAAAAKPVSAAPAEAVRSQAVAPAAPAAPVVRAAPVQSGDETDRPAVKPAAVEAAAPAPVDAPVIETPQPQAAAAPQAEPAGDHPTPVRKEPEPPAAVAQRSDEPAAPAEPMPRAAPPEPVARPAARSGGAAAALDVLRNAGMRVSSDRGRAGAAAVKPAAQPAAEKPAAPRPAAVQVPTPRAAARAPQAADSRQASPPWEDIPPDDYVPLSADEMFGGPPDDGFVPVFDSGPDDVRVTPRPAETRPSAPVDTRPLPPAIALDPVGFDGEWPALAARLPLKGVAYQLAFNSELTAVDATTLKLSVPVPQYADAAQVAKLKAALADALGKPVEVAVEVGPARRTAAALDAAARAARQREAEQEIHGDPFVQQLVRDFGARIVEGSVRPLADAAPDGPPPTLH</sequence>
<dbReference type="CDD" id="cd00009">
    <property type="entry name" value="AAA"/>
    <property type="match status" value="1"/>
</dbReference>
<keyword evidence="8 11" id="KW-0067">ATP-binding</keyword>
<keyword evidence="9 11" id="KW-0239">DNA-directed DNA polymerase</keyword>
<dbReference type="GO" id="GO:0003677">
    <property type="term" value="F:DNA binding"/>
    <property type="evidence" value="ECO:0007669"/>
    <property type="project" value="InterPro"/>
</dbReference>
<dbReference type="Gene3D" id="1.20.272.10">
    <property type="match status" value="1"/>
</dbReference>
<dbReference type="FunFam" id="1.10.8.60:FF:000013">
    <property type="entry name" value="DNA polymerase III subunit gamma/tau"/>
    <property type="match status" value="1"/>
</dbReference>
<dbReference type="Pfam" id="PF13177">
    <property type="entry name" value="DNA_pol3_delta2"/>
    <property type="match status" value="1"/>
</dbReference>
<dbReference type="PANTHER" id="PTHR11669:SF0">
    <property type="entry name" value="PROTEIN STICHEL-LIKE 2"/>
    <property type="match status" value="1"/>
</dbReference>
<keyword evidence="7" id="KW-0862">Zinc</keyword>
<dbReference type="SUPFAM" id="SSF52540">
    <property type="entry name" value="P-loop containing nucleoside triphosphate hydrolases"/>
    <property type="match status" value="1"/>
</dbReference>
<dbReference type="InterPro" id="IPR022754">
    <property type="entry name" value="DNA_pol_III_gamma-3"/>
</dbReference>
<dbReference type="Proteomes" id="UP000494322">
    <property type="component" value="Unassembled WGS sequence"/>
</dbReference>
<evidence type="ECO:0000256" key="6">
    <source>
        <dbReference type="ARBA" id="ARBA00022741"/>
    </source>
</evidence>
<evidence type="ECO:0000313" key="14">
    <source>
        <dbReference type="EMBL" id="CAB3963444.1"/>
    </source>
</evidence>
<dbReference type="InterPro" id="IPR038249">
    <property type="entry name" value="PolIII_tau_V_sf"/>
</dbReference>
<dbReference type="Gene3D" id="3.40.50.300">
    <property type="entry name" value="P-loop containing nucleotide triphosphate hydrolases"/>
    <property type="match status" value="1"/>
</dbReference>
<feature type="compositionally biased region" description="Low complexity" evidence="12">
    <location>
        <begin position="407"/>
        <end position="424"/>
    </location>
</feature>
<dbReference type="GO" id="GO:0009360">
    <property type="term" value="C:DNA polymerase III complex"/>
    <property type="evidence" value="ECO:0007669"/>
    <property type="project" value="InterPro"/>
</dbReference>
<dbReference type="SMART" id="SM00382">
    <property type="entry name" value="AAA"/>
    <property type="match status" value="1"/>
</dbReference>
<reference evidence="14 15" key="1">
    <citation type="submission" date="2020-04" db="EMBL/GenBank/DDBJ databases">
        <authorList>
            <person name="Depoorter E."/>
        </authorList>
    </citation>
    <scope>NUCLEOTIDE SEQUENCE [LARGE SCALE GENOMIC DNA]</scope>
    <source>
        <strain evidence="14 15">BCC0132</strain>
    </source>
</reference>
<dbReference type="GO" id="GO:0006261">
    <property type="term" value="P:DNA-templated DNA replication"/>
    <property type="evidence" value="ECO:0007669"/>
    <property type="project" value="TreeGrafter"/>
</dbReference>
<keyword evidence="3 11" id="KW-0548">Nucleotidyltransferase</keyword>
<name>A0A6J5ISX3_9BURK</name>
<dbReference type="NCBIfam" id="NF005423">
    <property type="entry name" value="PRK07003.1"/>
    <property type="match status" value="1"/>
</dbReference>
<accession>A0A6J5ISX3</accession>
<evidence type="ECO:0000256" key="5">
    <source>
        <dbReference type="ARBA" id="ARBA00022723"/>
    </source>
</evidence>
<evidence type="ECO:0000256" key="8">
    <source>
        <dbReference type="ARBA" id="ARBA00022840"/>
    </source>
</evidence>
<feature type="region of interest" description="Disordered" evidence="12">
    <location>
        <begin position="455"/>
        <end position="516"/>
    </location>
</feature>
<dbReference type="Pfam" id="PF12170">
    <property type="entry name" value="DNA_pol3_tau_5"/>
    <property type="match status" value="1"/>
</dbReference>
<evidence type="ECO:0000256" key="2">
    <source>
        <dbReference type="ARBA" id="ARBA00022679"/>
    </source>
</evidence>
<evidence type="ECO:0000256" key="9">
    <source>
        <dbReference type="ARBA" id="ARBA00022932"/>
    </source>
</evidence>
<dbReference type="CDD" id="cd18137">
    <property type="entry name" value="HLD_clamp_pol_III_gamma_tau"/>
    <property type="match status" value="1"/>
</dbReference>
<dbReference type="AlphaFoldDB" id="A0A6J5ISX3"/>
<evidence type="ECO:0000256" key="11">
    <source>
        <dbReference type="RuleBase" id="RU364063"/>
    </source>
</evidence>
<dbReference type="FunFam" id="1.20.272.10:FF:000003">
    <property type="entry name" value="DNA polymerase III subunit gamma/tau"/>
    <property type="match status" value="1"/>
</dbReference>
<feature type="compositionally biased region" description="Low complexity" evidence="12">
    <location>
        <begin position="455"/>
        <end position="466"/>
    </location>
</feature>
<keyword evidence="5" id="KW-0479">Metal-binding</keyword>
<dbReference type="Gene3D" id="3.30.300.150">
    <property type="entry name" value="DNA polymerase III, tau subunit, domain V"/>
    <property type="match status" value="1"/>
</dbReference>
<dbReference type="RefSeq" id="WP_175237196.1">
    <property type="nucleotide sequence ID" value="NZ_CABWIK020000003.1"/>
</dbReference>